<evidence type="ECO:0000313" key="2">
    <source>
        <dbReference type="WBParaSite" id="JU765_v2.g896.t1"/>
    </source>
</evidence>
<evidence type="ECO:0000313" key="1">
    <source>
        <dbReference type="Proteomes" id="UP000887576"/>
    </source>
</evidence>
<sequence length="196" mass="22379">MFNFGHDLLRKQSKIMDRFSLLKILFLFLFFAKISSKELIVVTLESLFAVPHEGDTVRFQCSQLNESVTWILPDETQLSVLPENSNNTQMSKFVATKNFLEITYVENGMDGQYICVLADSSRRFFFIPHVISEARLTKSILISLSVTGVFCIVCVIILLVDRYCFPDIDVVKAQIVQKSIRKKNISNSTIAKLEII</sequence>
<name>A0AC34RPF3_9BILA</name>
<dbReference type="WBParaSite" id="JU765_v2.g896.t1">
    <property type="protein sequence ID" value="JU765_v2.g896.t1"/>
    <property type="gene ID" value="JU765_v2.g896"/>
</dbReference>
<organism evidence="1 2">
    <name type="scientific">Panagrolaimus sp. JU765</name>
    <dbReference type="NCBI Taxonomy" id="591449"/>
    <lineage>
        <taxon>Eukaryota</taxon>
        <taxon>Metazoa</taxon>
        <taxon>Ecdysozoa</taxon>
        <taxon>Nematoda</taxon>
        <taxon>Chromadorea</taxon>
        <taxon>Rhabditida</taxon>
        <taxon>Tylenchina</taxon>
        <taxon>Panagrolaimomorpha</taxon>
        <taxon>Panagrolaimoidea</taxon>
        <taxon>Panagrolaimidae</taxon>
        <taxon>Panagrolaimus</taxon>
    </lineage>
</organism>
<reference evidence="2" key="1">
    <citation type="submission" date="2022-11" db="UniProtKB">
        <authorList>
            <consortium name="WormBaseParasite"/>
        </authorList>
    </citation>
    <scope>IDENTIFICATION</scope>
</reference>
<dbReference type="Proteomes" id="UP000887576">
    <property type="component" value="Unplaced"/>
</dbReference>
<proteinExistence type="predicted"/>
<accession>A0AC34RPF3</accession>
<protein>
    <submittedName>
        <fullName evidence="2">Immunoglobulin subtype 2 domain-containing protein</fullName>
    </submittedName>
</protein>